<reference evidence="2 3" key="1">
    <citation type="submission" date="2016-12" db="EMBL/GenBank/DDBJ databases">
        <title>Domibacillus antri genome sequencing.</title>
        <authorList>
            <person name="Verma A."/>
            <person name="Krishnamurthi S."/>
        </authorList>
    </citation>
    <scope>NUCLEOTIDE SEQUENCE [LARGE SCALE GENOMIC DNA]</scope>
    <source>
        <strain evidence="2 3">XD80</strain>
    </source>
</reference>
<dbReference type="InterPro" id="IPR020027">
    <property type="entry name" value="Pseudamin_synth-assoc_MeTrfase"/>
</dbReference>
<accession>A0A1Q8Q9K2</accession>
<evidence type="ECO:0000313" key="3">
    <source>
        <dbReference type="Proteomes" id="UP000185568"/>
    </source>
</evidence>
<dbReference type="GO" id="GO:0008168">
    <property type="term" value="F:methyltransferase activity"/>
    <property type="evidence" value="ECO:0007669"/>
    <property type="project" value="UniProtKB-KW"/>
</dbReference>
<dbReference type="SUPFAM" id="SSF53335">
    <property type="entry name" value="S-adenosyl-L-methionine-dependent methyltransferases"/>
    <property type="match status" value="1"/>
</dbReference>
<dbReference type="RefSeq" id="WP_075396844.1">
    <property type="nucleotide sequence ID" value="NZ_MSDU01000003.1"/>
</dbReference>
<dbReference type="InterPro" id="IPR029063">
    <property type="entry name" value="SAM-dependent_MTases_sf"/>
</dbReference>
<dbReference type="Proteomes" id="UP000185568">
    <property type="component" value="Unassembled WGS sequence"/>
</dbReference>
<dbReference type="Pfam" id="PF08242">
    <property type="entry name" value="Methyltransf_12"/>
    <property type="match status" value="1"/>
</dbReference>
<protein>
    <submittedName>
        <fullName evidence="2">Pseudaminic acid biosynthesis-associated methylase</fullName>
    </submittedName>
</protein>
<keyword evidence="2" id="KW-0808">Transferase</keyword>
<dbReference type="GO" id="GO:0032259">
    <property type="term" value="P:methylation"/>
    <property type="evidence" value="ECO:0007669"/>
    <property type="project" value="UniProtKB-KW"/>
</dbReference>
<dbReference type="InterPro" id="IPR013217">
    <property type="entry name" value="Methyltransf_12"/>
</dbReference>
<evidence type="ECO:0000313" key="2">
    <source>
        <dbReference type="EMBL" id="OLN24026.1"/>
    </source>
</evidence>
<dbReference type="NCBIfam" id="TIGR03587">
    <property type="entry name" value="Pse_Me-ase"/>
    <property type="match status" value="1"/>
</dbReference>
<evidence type="ECO:0000259" key="1">
    <source>
        <dbReference type="Pfam" id="PF08242"/>
    </source>
</evidence>
<dbReference type="AlphaFoldDB" id="A0A1Q8Q9K2"/>
<organism evidence="2 3">
    <name type="scientific">Domibacillus antri</name>
    <dbReference type="NCBI Taxonomy" id="1714264"/>
    <lineage>
        <taxon>Bacteria</taxon>
        <taxon>Bacillati</taxon>
        <taxon>Bacillota</taxon>
        <taxon>Bacilli</taxon>
        <taxon>Bacillales</taxon>
        <taxon>Bacillaceae</taxon>
        <taxon>Domibacillus</taxon>
    </lineage>
</organism>
<comment type="caution">
    <text evidence="2">The sequence shown here is derived from an EMBL/GenBank/DDBJ whole genome shotgun (WGS) entry which is preliminary data.</text>
</comment>
<keyword evidence="2" id="KW-0489">Methyltransferase</keyword>
<proteinExistence type="predicted"/>
<name>A0A1Q8Q9K2_9BACI</name>
<gene>
    <name evidence="2" type="ORF">BTO30_01000</name>
</gene>
<dbReference type="Gene3D" id="3.40.50.150">
    <property type="entry name" value="Vaccinia Virus protein VP39"/>
    <property type="match status" value="1"/>
</dbReference>
<dbReference type="OrthoDB" id="9808140at2"/>
<dbReference type="CDD" id="cd02440">
    <property type="entry name" value="AdoMet_MTases"/>
    <property type="match status" value="1"/>
</dbReference>
<keyword evidence="3" id="KW-1185">Reference proteome</keyword>
<dbReference type="EMBL" id="MSDU01000003">
    <property type="protein sequence ID" value="OLN24026.1"/>
    <property type="molecule type" value="Genomic_DNA"/>
</dbReference>
<feature type="domain" description="Methyltransferase type 12" evidence="1">
    <location>
        <begin position="48"/>
        <end position="131"/>
    </location>
</feature>
<sequence length="203" mass="23863">MSEFKTEQEKFWAEDFGKEYIQRNQNHSVNIPLFSTILSRTHSVNSVIEFGSNIGLNLKAIRELLPSANLSAIEINPDAVKYLEQLGNIEIYNQSILDYTANDQYDFVLIKGVLIHINPDFLKDVYERLYKSSSKYICIAEYYNPTPVEIDYRGHEGKLFKRDFAGEMLDKYPDLELVDYGFVYHRDYNFPQDDTTWFLLKKR</sequence>
<dbReference type="STRING" id="1714264.BTO30_01000"/>